<comment type="caution">
    <text evidence="2">The sequence shown here is derived from an EMBL/GenBank/DDBJ whole genome shotgun (WGS) entry which is preliminary data.</text>
</comment>
<dbReference type="PANTHER" id="PTHR28027">
    <property type="entry name" value="TRANSCRIPTIONAL REGULATOR MIT1"/>
    <property type="match status" value="1"/>
</dbReference>
<proteinExistence type="predicted"/>
<organism evidence="2 3">
    <name type="scientific">Rhizophagus irregularis (strain DAOM 197198w)</name>
    <name type="common">Glomus intraradices</name>
    <dbReference type="NCBI Taxonomy" id="1432141"/>
    <lineage>
        <taxon>Eukaryota</taxon>
        <taxon>Fungi</taxon>
        <taxon>Fungi incertae sedis</taxon>
        <taxon>Mucoromycota</taxon>
        <taxon>Glomeromycotina</taxon>
        <taxon>Glomeromycetes</taxon>
        <taxon>Glomerales</taxon>
        <taxon>Glomeraceae</taxon>
        <taxon>Rhizophagus</taxon>
    </lineage>
</organism>
<evidence type="ECO:0008006" key="4">
    <source>
        <dbReference type="Google" id="ProtNLM"/>
    </source>
</evidence>
<reference evidence="2 3" key="1">
    <citation type="submission" date="2014-02" db="EMBL/GenBank/DDBJ databases">
        <title>Single nucleus genome sequencing reveals high similarity among nuclei of an endomycorrhizal fungus.</title>
        <authorList>
            <person name="Lin K."/>
            <person name="Geurts R."/>
            <person name="Zhang Z."/>
            <person name="Limpens E."/>
            <person name="Saunders D.G."/>
            <person name="Mu D."/>
            <person name="Pang E."/>
            <person name="Cao H."/>
            <person name="Cha H."/>
            <person name="Lin T."/>
            <person name="Zhou Q."/>
            <person name="Shang Y."/>
            <person name="Li Y."/>
            <person name="Ivanov S."/>
            <person name="Sharma T."/>
            <person name="Velzen R.V."/>
            <person name="Ruijter N.D."/>
            <person name="Aanen D.K."/>
            <person name="Win J."/>
            <person name="Kamoun S."/>
            <person name="Bisseling T."/>
            <person name="Huang S."/>
        </authorList>
    </citation>
    <scope>NUCLEOTIDE SEQUENCE [LARGE SCALE GENOMIC DNA]</scope>
    <source>
        <strain evidence="3">DAOM197198w</strain>
    </source>
</reference>
<feature type="compositionally biased region" description="Polar residues" evidence="1">
    <location>
        <begin position="335"/>
        <end position="346"/>
    </location>
</feature>
<evidence type="ECO:0000313" key="2">
    <source>
        <dbReference type="EMBL" id="EXX70166.1"/>
    </source>
</evidence>
<dbReference type="GO" id="GO:0003677">
    <property type="term" value="F:DNA binding"/>
    <property type="evidence" value="ECO:0007669"/>
    <property type="project" value="TreeGrafter"/>
</dbReference>
<dbReference type="SMR" id="A0A015LCF3"/>
<evidence type="ECO:0000256" key="1">
    <source>
        <dbReference type="SAM" id="MobiDB-lite"/>
    </source>
</evidence>
<dbReference type="Pfam" id="PF09729">
    <property type="entry name" value="Gti1_Pac2"/>
    <property type="match status" value="1"/>
</dbReference>
<feature type="compositionally biased region" description="Basic residues" evidence="1">
    <location>
        <begin position="200"/>
        <end position="211"/>
    </location>
</feature>
<accession>A0A015LCF3</accession>
<dbReference type="PANTHER" id="PTHR28027:SF1">
    <property type="entry name" value="CAMP INDEPENDENT REGULATORY PROTEIN (AFU_ORTHOLOGUE AFUA_3G09640)"/>
    <property type="match status" value="1"/>
</dbReference>
<name>A0A015LCF3_RHIIW</name>
<feature type="region of interest" description="Disordered" evidence="1">
    <location>
        <begin position="183"/>
        <end position="270"/>
    </location>
</feature>
<feature type="compositionally biased region" description="Low complexity" evidence="1">
    <location>
        <begin position="242"/>
        <end position="257"/>
    </location>
</feature>
<dbReference type="HOGENOM" id="CLU_027883_2_0_1"/>
<dbReference type="EMBL" id="JEMT01016667">
    <property type="protein sequence ID" value="EXX70166.1"/>
    <property type="molecule type" value="Genomic_DNA"/>
</dbReference>
<dbReference type="Proteomes" id="UP000022910">
    <property type="component" value="Unassembled WGS sequence"/>
</dbReference>
<dbReference type="OMA" id="EACRIGF"/>
<feature type="region of interest" description="Disordered" evidence="1">
    <location>
        <begin position="282"/>
        <end position="350"/>
    </location>
</feature>
<sequence>METYHGYVKTPQDAILLFEACRIGFLSRIQRRLSEKERSSIRSGSVFVWDEREAGMRRWTDGKSWSASRVSGSFLTYRELESKRKSNSRSSNNPHDLSSEDTDSSESYHSAKKSITSATEQCRYKHGGLVKQSFSITTTAHQKLHLICYYTKADVISEKLQIPMNDEKLKGIIIPKGMYPETSNVDGVPQHVHHYAGGASHHHNHHHHHTHSYGGDGSVVERSLSPSPYWQLQQSHHHQFDSNSACSTPSISSSPSTTEDDYPNFNNRNIYSPYHNGSSTASLPLYPPPNFIQPSNSDNNSNGFGNGSQPINIPNPSSRFTFPTPQQLPFPASYPPQNSSSVSNGHQLPPQDIPWEKIRNTEDQRQLEAIYTNLKLF</sequence>
<dbReference type="InterPro" id="IPR018608">
    <property type="entry name" value="Gti1/Pac2"/>
</dbReference>
<protein>
    <recommendedName>
        <fullName evidence="4">cAMP-independent regulatory protein pac2</fullName>
    </recommendedName>
</protein>
<keyword evidence="3" id="KW-1185">Reference proteome</keyword>
<feature type="compositionally biased region" description="Polar residues" evidence="1">
    <location>
        <begin position="309"/>
        <end position="319"/>
    </location>
</feature>
<feature type="region of interest" description="Disordered" evidence="1">
    <location>
        <begin position="83"/>
        <end position="112"/>
    </location>
</feature>
<gene>
    <name evidence="2" type="ORF">RirG_089910</name>
</gene>
<dbReference type="OrthoDB" id="5572844at2759"/>
<dbReference type="AlphaFoldDB" id="A0A015LCF3"/>
<feature type="compositionally biased region" description="Polar residues" evidence="1">
    <location>
        <begin position="224"/>
        <end position="234"/>
    </location>
</feature>
<evidence type="ECO:0000313" key="3">
    <source>
        <dbReference type="Proteomes" id="UP000022910"/>
    </source>
</evidence>